<sequence length="271" mass="30458">MGFDYYSRPRNLTQISSLSETMGLHKSDPEFAEFTDALRCLARDVLDTNRSLTEQDPGEWEKFYEEALELVPQYIRKYEDCWPIEAYMRQYLSRGKYNNNGSLKKGSAGARAVSIRGGRPNQEREPEVERPHSRPGMRSRKGPDQRKSEVFSPACAASGTISGNTSRSCRQVSPPCMTAIPPATTTASKALPGTSPFKVCEETVRAFLRALEPSMEELTTQFIEAGLVNGQCLVAFAGMPRWEKEKFLRDDLALKSFQERVISLGLAELRE</sequence>
<feature type="compositionally biased region" description="Basic and acidic residues" evidence="1">
    <location>
        <begin position="121"/>
        <end position="132"/>
    </location>
</feature>
<accession>A0A165LJ82</accession>
<evidence type="ECO:0000313" key="3">
    <source>
        <dbReference type="Proteomes" id="UP000076727"/>
    </source>
</evidence>
<reference evidence="2 3" key="1">
    <citation type="journal article" date="2016" name="Mol. Biol. Evol.">
        <title>Comparative Genomics of Early-Diverging Mushroom-Forming Fungi Provides Insights into the Origins of Lignocellulose Decay Capabilities.</title>
        <authorList>
            <person name="Nagy L.G."/>
            <person name="Riley R."/>
            <person name="Tritt A."/>
            <person name="Adam C."/>
            <person name="Daum C."/>
            <person name="Floudas D."/>
            <person name="Sun H."/>
            <person name="Yadav J.S."/>
            <person name="Pangilinan J."/>
            <person name="Larsson K.H."/>
            <person name="Matsuura K."/>
            <person name="Barry K."/>
            <person name="Labutti K."/>
            <person name="Kuo R."/>
            <person name="Ohm R.A."/>
            <person name="Bhattacharya S.S."/>
            <person name="Shirouzu T."/>
            <person name="Yoshinaga Y."/>
            <person name="Martin F.M."/>
            <person name="Grigoriev I.V."/>
            <person name="Hibbett D.S."/>
        </authorList>
    </citation>
    <scope>NUCLEOTIDE SEQUENCE [LARGE SCALE GENOMIC DNA]</scope>
    <source>
        <strain evidence="2 3">L-15889</strain>
    </source>
</reference>
<keyword evidence="3" id="KW-1185">Reference proteome</keyword>
<dbReference type="AlphaFoldDB" id="A0A165LJ82"/>
<feature type="region of interest" description="Disordered" evidence="1">
    <location>
        <begin position="98"/>
        <end position="154"/>
    </location>
</feature>
<dbReference type="EMBL" id="KV429127">
    <property type="protein sequence ID" value="KZT64486.1"/>
    <property type="molecule type" value="Genomic_DNA"/>
</dbReference>
<dbReference type="OrthoDB" id="2801937at2759"/>
<organism evidence="2 3">
    <name type="scientific">Daedalea quercina L-15889</name>
    <dbReference type="NCBI Taxonomy" id="1314783"/>
    <lineage>
        <taxon>Eukaryota</taxon>
        <taxon>Fungi</taxon>
        <taxon>Dikarya</taxon>
        <taxon>Basidiomycota</taxon>
        <taxon>Agaricomycotina</taxon>
        <taxon>Agaricomycetes</taxon>
        <taxon>Polyporales</taxon>
        <taxon>Fomitopsis</taxon>
    </lineage>
</organism>
<evidence type="ECO:0000256" key="1">
    <source>
        <dbReference type="SAM" id="MobiDB-lite"/>
    </source>
</evidence>
<proteinExistence type="predicted"/>
<dbReference type="Proteomes" id="UP000076727">
    <property type="component" value="Unassembled WGS sequence"/>
</dbReference>
<name>A0A165LJ82_9APHY</name>
<protein>
    <submittedName>
        <fullName evidence="2">Uncharacterized protein</fullName>
    </submittedName>
</protein>
<evidence type="ECO:0000313" key="2">
    <source>
        <dbReference type="EMBL" id="KZT64486.1"/>
    </source>
</evidence>
<gene>
    <name evidence="2" type="ORF">DAEQUDRAFT_732558</name>
</gene>